<dbReference type="EMBL" id="QJKJ01001041">
    <property type="protein sequence ID" value="RDY09484.1"/>
    <property type="molecule type" value="Genomic_DNA"/>
</dbReference>
<feature type="domain" description="Integrase catalytic" evidence="3">
    <location>
        <begin position="315"/>
        <end position="411"/>
    </location>
</feature>
<organism evidence="4 5">
    <name type="scientific">Mucuna pruriens</name>
    <name type="common">Velvet bean</name>
    <name type="synonym">Dolichos pruriens</name>
    <dbReference type="NCBI Taxonomy" id="157652"/>
    <lineage>
        <taxon>Eukaryota</taxon>
        <taxon>Viridiplantae</taxon>
        <taxon>Streptophyta</taxon>
        <taxon>Embryophyta</taxon>
        <taxon>Tracheophyta</taxon>
        <taxon>Spermatophyta</taxon>
        <taxon>Magnoliopsida</taxon>
        <taxon>eudicotyledons</taxon>
        <taxon>Gunneridae</taxon>
        <taxon>Pentapetalae</taxon>
        <taxon>rosids</taxon>
        <taxon>fabids</taxon>
        <taxon>Fabales</taxon>
        <taxon>Fabaceae</taxon>
        <taxon>Papilionoideae</taxon>
        <taxon>50 kb inversion clade</taxon>
        <taxon>NPAAA clade</taxon>
        <taxon>indigoferoid/millettioid clade</taxon>
        <taxon>Phaseoleae</taxon>
        <taxon>Mucuna</taxon>
    </lineage>
</organism>
<keyword evidence="1" id="KW-0378">Hydrolase</keyword>
<dbReference type="OrthoDB" id="1427383at2759"/>
<dbReference type="PANTHER" id="PTHR42648:SF18">
    <property type="entry name" value="RETROTRANSPOSON, UNCLASSIFIED-LIKE PROTEIN"/>
    <property type="match status" value="1"/>
</dbReference>
<dbReference type="InterPro" id="IPR057670">
    <property type="entry name" value="SH3_retrovirus"/>
</dbReference>
<protein>
    <recommendedName>
        <fullName evidence="3">Integrase catalytic domain-containing protein</fullName>
    </recommendedName>
</protein>
<keyword evidence="2" id="KW-0472">Membrane</keyword>
<accession>A0A371I3E7</accession>
<evidence type="ECO:0000313" key="5">
    <source>
        <dbReference type="Proteomes" id="UP000257109"/>
    </source>
</evidence>
<dbReference type="InterPro" id="IPR036397">
    <property type="entry name" value="RNaseH_sf"/>
</dbReference>
<dbReference type="SUPFAM" id="SSF53098">
    <property type="entry name" value="Ribonuclease H-like"/>
    <property type="match status" value="1"/>
</dbReference>
<keyword evidence="2" id="KW-0812">Transmembrane</keyword>
<evidence type="ECO:0000259" key="3">
    <source>
        <dbReference type="PROSITE" id="PS50994"/>
    </source>
</evidence>
<reference evidence="4" key="1">
    <citation type="submission" date="2018-05" db="EMBL/GenBank/DDBJ databases">
        <title>Draft genome of Mucuna pruriens seed.</title>
        <authorList>
            <person name="Nnadi N.E."/>
            <person name="Vos R."/>
            <person name="Hasami M.H."/>
            <person name="Devisetty U.K."/>
            <person name="Aguiy J.C."/>
        </authorList>
    </citation>
    <scope>NUCLEOTIDE SEQUENCE [LARGE SCALE GENOMIC DNA]</scope>
    <source>
        <strain evidence="4">JCA_2017</strain>
    </source>
</reference>
<gene>
    <name evidence="4" type="ORF">CR513_06137</name>
</gene>
<keyword evidence="2" id="KW-1133">Transmembrane helix</keyword>
<dbReference type="GO" id="GO:0006508">
    <property type="term" value="P:proteolysis"/>
    <property type="evidence" value="ECO:0007669"/>
    <property type="project" value="UniProtKB-KW"/>
</dbReference>
<comment type="caution">
    <text evidence="4">The sequence shown here is derived from an EMBL/GenBank/DDBJ whole genome shotgun (WGS) entry which is preliminary data.</text>
</comment>
<dbReference type="InterPro" id="IPR001584">
    <property type="entry name" value="Integrase_cat-core"/>
</dbReference>
<feature type="non-terminal residue" evidence="4">
    <location>
        <position position="1"/>
    </location>
</feature>
<dbReference type="AlphaFoldDB" id="A0A371I3E7"/>
<dbReference type="GO" id="GO:0003676">
    <property type="term" value="F:nucleic acid binding"/>
    <property type="evidence" value="ECO:0007669"/>
    <property type="project" value="InterPro"/>
</dbReference>
<dbReference type="InterPro" id="IPR039537">
    <property type="entry name" value="Retrotran_Ty1/copia-like"/>
</dbReference>
<dbReference type="PROSITE" id="PS50994">
    <property type="entry name" value="INTEGRASE"/>
    <property type="match status" value="1"/>
</dbReference>
<dbReference type="Gene3D" id="3.30.420.10">
    <property type="entry name" value="Ribonuclease H-like superfamily/Ribonuclease H"/>
    <property type="match status" value="1"/>
</dbReference>
<name>A0A371I3E7_MUCPR</name>
<keyword evidence="5" id="KW-1185">Reference proteome</keyword>
<feature type="transmembrane region" description="Helical" evidence="2">
    <location>
        <begin position="58"/>
        <end position="76"/>
    </location>
</feature>
<proteinExistence type="predicted"/>
<dbReference type="GO" id="GO:0008233">
    <property type="term" value="F:peptidase activity"/>
    <property type="evidence" value="ECO:0007669"/>
    <property type="project" value="UniProtKB-KW"/>
</dbReference>
<keyword evidence="1" id="KW-0645">Protease</keyword>
<dbReference type="PANTHER" id="PTHR42648">
    <property type="entry name" value="TRANSPOSASE, PUTATIVE-RELATED"/>
    <property type="match status" value="1"/>
</dbReference>
<dbReference type="Proteomes" id="UP000257109">
    <property type="component" value="Unassembled WGS sequence"/>
</dbReference>
<dbReference type="Pfam" id="PF22936">
    <property type="entry name" value="Pol_BBD"/>
    <property type="match status" value="1"/>
</dbReference>
<dbReference type="InterPro" id="IPR025724">
    <property type="entry name" value="GAG-pre-integrase_dom"/>
</dbReference>
<sequence length="526" mass="61378">MEKNIKEDMDVDVAKEEEEEVKEEIVTTFIILKGVINQSKVVEEEEVEEILVEQMKGGMINLMLNVVIAINMAIFLRSVEPMLKKRQILLMTKKKIIIIRAYGILTMEYPMCGYKEKFVELEEKVRENVSFGDSSKVQIQGKGTILISLKDGSHKFIKDVYYAYEILMKEKWLKDQKSNLVAKVLMSRNRMFMLSIKTNEAKCLKASIKDEVWCWHMRFGHLNFGALKALGDEKMVKGMPHINHPNQLCEACLLGKHARRSFPKEAKSRANEPLQLMHTDICGPIDLPSFSKNKYFLLFINDFNRKTWVYFLKHKSEAFVIFKNFKALVEKESGYNDIHHRLTIPRSPQQNEVVERKNRTILNMARYMLKVKSMPKEFWAEVVSCAVYLSNHYPTRNIKGQTPQEAWSGVKPKVGHFRVFGRIVYAHVPNQGRSKLDDRSVKHVFIGYYANSKGYKLYNPNNGKIINLMKKKHKIGRKKKPVMISFHILKKVIKKFEPLTFDEAMDDKRWRQAMEEEIKAIKTNDT</sequence>
<dbReference type="Pfam" id="PF25597">
    <property type="entry name" value="SH3_retrovirus"/>
    <property type="match status" value="1"/>
</dbReference>
<evidence type="ECO:0000256" key="2">
    <source>
        <dbReference type="SAM" id="Phobius"/>
    </source>
</evidence>
<dbReference type="Pfam" id="PF13976">
    <property type="entry name" value="gag_pre-integrs"/>
    <property type="match status" value="1"/>
</dbReference>
<dbReference type="InterPro" id="IPR012337">
    <property type="entry name" value="RNaseH-like_sf"/>
</dbReference>
<dbReference type="GO" id="GO:0015074">
    <property type="term" value="P:DNA integration"/>
    <property type="evidence" value="ECO:0007669"/>
    <property type="project" value="InterPro"/>
</dbReference>
<evidence type="ECO:0000256" key="1">
    <source>
        <dbReference type="ARBA" id="ARBA00022670"/>
    </source>
</evidence>
<evidence type="ECO:0000313" key="4">
    <source>
        <dbReference type="EMBL" id="RDY09484.1"/>
    </source>
</evidence>
<dbReference type="InterPro" id="IPR054722">
    <property type="entry name" value="PolX-like_BBD"/>
</dbReference>